<proteinExistence type="predicted"/>
<reference evidence="2 3" key="1">
    <citation type="submission" date="2015-09" db="EMBL/GenBank/DDBJ databases">
        <title>Complete genome sequence of Defluviimonas alba cai42t isolated from an oilfield in Xinjiang.</title>
        <authorList>
            <person name="Geng S."/>
            <person name="Pan X."/>
            <person name="Wu X."/>
        </authorList>
    </citation>
    <scope>NUCLEOTIDE SEQUENCE [LARGE SCALE GENOMIC DNA]</scope>
    <source>
        <strain evidence="3">cai42</strain>
    </source>
</reference>
<dbReference type="AlphaFoldDB" id="A0A159Z7K4"/>
<dbReference type="Proteomes" id="UP000076128">
    <property type="component" value="Chromosome"/>
</dbReference>
<evidence type="ECO:0000256" key="1">
    <source>
        <dbReference type="SAM" id="MobiDB-lite"/>
    </source>
</evidence>
<dbReference type="EMBL" id="CP012661">
    <property type="protein sequence ID" value="AMY71417.1"/>
    <property type="molecule type" value="Genomic_DNA"/>
</dbReference>
<sequence>MRRNLSSSLRARSRPAPMAAHDRLPPALRTWAATAALPWSAASLLRLWRQALRETGCEALARARLDAAEARLLARDAARIWGPGHPATLTMQKPPSPGAFTQS</sequence>
<feature type="region of interest" description="Disordered" evidence="1">
    <location>
        <begin position="84"/>
        <end position="103"/>
    </location>
</feature>
<dbReference type="Pfam" id="PF20135">
    <property type="entry name" value="DUF6525"/>
    <property type="match status" value="1"/>
</dbReference>
<feature type="compositionally biased region" description="Low complexity" evidence="1">
    <location>
        <begin position="1"/>
        <end position="19"/>
    </location>
</feature>
<dbReference type="KEGG" id="daa:AKL17_4202"/>
<gene>
    <name evidence="2" type="ORF">AKL17_4202</name>
</gene>
<dbReference type="InterPro" id="IPR045386">
    <property type="entry name" value="DUF6525"/>
</dbReference>
<feature type="region of interest" description="Disordered" evidence="1">
    <location>
        <begin position="1"/>
        <end position="21"/>
    </location>
</feature>
<dbReference type="RefSeq" id="WP_066816920.1">
    <property type="nucleotide sequence ID" value="NZ_CP012661.1"/>
</dbReference>
<name>A0A159Z7K4_9RHOB</name>
<accession>A0A159Z7K4</accession>
<feature type="compositionally biased region" description="Polar residues" evidence="1">
    <location>
        <begin position="89"/>
        <end position="103"/>
    </location>
</feature>
<evidence type="ECO:0000313" key="3">
    <source>
        <dbReference type="Proteomes" id="UP000076128"/>
    </source>
</evidence>
<protein>
    <submittedName>
        <fullName evidence="2">Uncharacterized protein</fullName>
    </submittedName>
</protein>
<evidence type="ECO:0000313" key="2">
    <source>
        <dbReference type="EMBL" id="AMY71417.1"/>
    </source>
</evidence>
<dbReference type="STRING" id="1335048.AKL17_4202"/>
<organism evidence="2 3">
    <name type="scientific">Frigidibacter mobilis</name>
    <dbReference type="NCBI Taxonomy" id="1335048"/>
    <lineage>
        <taxon>Bacteria</taxon>
        <taxon>Pseudomonadati</taxon>
        <taxon>Pseudomonadota</taxon>
        <taxon>Alphaproteobacteria</taxon>
        <taxon>Rhodobacterales</taxon>
        <taxon>Paracoccaceae</taxon>
        <taxon>Frigidibacter</taxon>
    </lineage>
</organism>
<keyword evidence="3" id="KW-1185">Reference proteome</keyword>